<comment type="function">
    <text evidence="1">Component of the general transcription and DNA repair factor IIH (TFIIH) core complex, which is involved in general and transcription-coupled nucleotide excision repair (NER) of damaged DNA and, when complexed to TFIIK, in RNA transcription by RNA polymerase II. In NER, TFIIH acts by opening DNA around the lesion to allow the excision of the damaged oligonucleotide and its replacement by a new DNA fragment. In transcription, TFIIH has an essential role in transcription initiation. When the pre-initiation complex (PIC) has been established, TFIIH is required for promoter opening and promoter escape. Phosphorylation of the C-terminal tail (CTD) of the largest subunit of RNA polymerase II by the kinase module TFIIK controls the initiation of transcription.</text>
</comment>
<evidence type="ECO:0000256" key="7">
    <source>
        <dbReference type="ARBA" id="ARBA00023204"/>
    </source>
</evidence>
<name>A0A4P9Y548_9FUNG</name>
<evidence type="ECO:0000256" key="10">
    <source>
        <dbReference type="SAM" id="MobiDB-lite"/>
    </source>
</evidence>
<dbReference type="GO" id="GO:0000439">
    <property type="term" value="C:transcription factor TFIIH core complex"/>
    <property type="evidence" value="ECO:0007669"/>
    <property type="project" value="InterPro"/>
</dbReference>
<keyword evidence="4 9" id="KW-0227">DNA damage</keyword>
<reference evidence="13" key="1">
    <citation type="journal article" date="2018" name="Nat. Microbiol.">
        <title>Leveraging single-cell genomics to expand the fungal tree of life.</title>
        <authorList>
            <person name="Ahrendt S.R."/>
            <person name="Quandt C.A."/>
            <person name="Ciobanu D."/>
            <person name="Clum A."/>
            <person name="Salamov A."/>
            <person name="Andreopoulos B."/>
            <person name="Cheng J.F."/>
            <person name="Woyke T."/>
            <person name="Pelin A."/>
            <person name="Henrissat B."/>
            <person name="Reynolds N.K."/>
            <person name="Benny G.L."/>
            <person name="Smith M.E."/>
            <person name="James T.Y."/>
            <person name="Grigoriev I.V."/>
        </authorList>
    </citation>
    <scope>NUCLEOTIDE SEQUENCE [LARGE SCALE GENOMIC DNA]</scope>
</reference>
<dbReference type="OrthoDB" id="364513at2759"/>
<dbReference type="PANTHER" id="PTHR13152:SF0">
    <property type="entry name" value="GENERAL TRANSCRIPTION FACTOR IIH SUBUNIT 4"/>
    <property type="match status" value="1"/>
</dbReference>
<dbReference type="Pfam" id="PF03849">
    <property type="entry name" value="Tfb2"/>
    <property type="match status" value="1"/>
</dbReference>
<keyword evidence="8 9" id="KW-0539">Nucleus</keyword>
<dbReference type="InterPro" id="IPR040662">
    <property type="entry name" value="Tfb2_C"/>
</dbReference>
<evidence type="ECO:0000256" key="9">
    <source>
        <dbReference type="RuleBase" id="RU364024"/>
    </source>
</evidence>
<evidence type="ECO:0000256" key="2">
    <source>
        <dbReference type="ARBA" id="ARBA00004123"/>
    </source>
</evidence>
<gene>
    <name evidence="12" type="ORF">BJ684DRAFT_9525</name>
</gene>
<evidence type="ECO:0000313" key="12">
    <source>
        <dbReference type="EMBL" id="RKP13822.1"/>
    </source>
</evidence>
<dbReference type="Gene3D" id="3.30.70.2610">
    <property type="match status" value="1"/>
</dbReference>
<keyword evidence="7 9" id="KW-0234">DNA repair</keyword>
<dbReference type="GO" id="GO:0006289">
    <property type="term" value="P:nucleotide-excision repair"/>
    <property type="evidence" value="ECO:0007669"/>
    <property type="project" value="InterPro"/>
</dbReference>
<evidence type="ECO:0000256" key="1">
    <source>
        <dbReference type="ARBA" id="ARBA00002817"/>
    </source>
</evidence>
<sequence length="460" mass="52430">MSTPGNPRLFRTSVSEYLESLAPGSLARLYANPASTLAVFRLLPVLSKHLVMSLLYLPTPVHVSHVTAWTTLRAETARETALKPLYRLHIVQEGKTLLLEETFRKALQSALAGRGSECFGTPSSTKDKYAVDKAFLTKHSEEKWGRILHFMVGTDEAQPSNAARKLLERSGLMAPNMSTGRLAITQAGFQFVLQDRYHQVWGFLLQYMEFIEGLQLDLVEVLHLLFQLGGLTFGQDYGMETFTQTQMLLLEDLQNFGLVYRRKKTSRRFYPTRLATTLTSGAEGGQEEGNEGFIILETNYRLYAYTDSPLKIAILNLFCSLKARFANMVSGSVTRESVRRALSNGITADQIIQYLTANAHPHTRHQNPILPLTVVDQVRLWELERDRFTAKSGVLYTGFQTKEDFTAVLQYARQLEVLLWNNYRSMIIARDGDESVRAFSRRRDERRRDDHPVRIKEEPR</sequence>
<evidence type="ECO:0000259" key="11">
    <source>
        <dbReference type="Pfam" id="PF18307"/>
    </source>
</evidence>
<keyword evidence="13" id="KW-1185">Reference proteome</keyword>
<evidence type="ECO:0000313" key="13">
    <source>
        <dbReference type="Proteomes" id="UP000267251"/>
    </source>
</evidence>
<feature type="region of interest" description="Disordered" evidence="10">
    <location>
        <begin position="441"/>
        <end position="460"/>
    </location>
</feature>
<evidence type="ECO:0000256" key="6">
    <source>
        <dbReference type="ARBA" id="ARBA00023163"/>
    </source>
</evidence>
<comment type="function">
    <text evidence="9">Component of the general transcription and DNA repair factor IIH (TFIIH) core complex which is involved in general and transcription-coupled nucleotide excision repair (NER) of damaged DNA.</text>
</comment>
<dbReference type="GO" id="GO:0005675">
    <property type="term" value="C:transcription factor TFIIH holo complex"/>
    <property type="evidence" value="ECO:0007669"/>
    <property type="project" value="TreeGrafter"/>
</dbReference>
<evidence type="ECO:0000256" key="8">
    <source>
        <dbReference type="ARBA" id="ARBA00023242"/>
    </source>
</evidence>
<protein>
    <recommendedName>
        <fullName evidence="9">RNA polymerase II transcription factor B subunit 2</fullName>
    </recommendedName>
</protein>
<dbReference type="GO" id="GO:0001671">
    <property type="term" value="F:ATPase activator activity"/>
    <property type="evidence" value="ECO:0007669"/>
    <property type="project" value="InterPro"/>
</dbReference>
<dbReference type="EMBL" id="KZ987937">
    <property type="protein sequence ID" value="RKP13822.1"/>
    <property type="molecule type" value="Genomic_DNA"/>
</dbReference>
<evidence type="ECO:0000256" key="4">
    <source>
        <dbReference type="ARBA" id="ARBA00022763"/>
    </source>
</evidence>
<proteinExistence type="inferred from homology"/>
<evidence type="ECO:0000256" key="3">
    <source>
        <dbReference type="ARBA" id="ARBA00007132"/>
    </source>
</evidence>
<feature type="domain" description="Transcription factor Tfb2 C-terminal" evidence="11">
    <location>
        <begin position="376"/>
        <end position="440"/>
    </location>
</feature>
<dbReference type="NCBIfam" id="TIGR00625">
    <property type="entry name" value="tfb2"/>
    <property type="match status" value="1"/>
</dbReference>
<dbReference type="Proteomes" id="UP000267251">
    <property type="component" value="Unassembled WGS sequence"/>
</dbReference>
<accession>A0A4P9Y548</accession>
<dbReference type="PANTHER" id="PTHR13152">
    <property type="entry name" value="TFIIH, POLYPEPTIDE 4"/>
    <property type="match status" value="1"/>
</dbReference>
<organism evidence="12 13">
    <name type="scientific">Piptocephalis cylindrospora</name>
    <dbReference type="NCBI Taxonomy" id="1907219"/>
    <lineage>
        <taxon>Eukaryota</taxon>
        <taxon>Fungi</taxon>
        <taxon>Fungi incertae sedis</taxon>
        <taxon>Zoopagomycota</taxon>
        <taxon>Zoopagomycotina</taxon>
        <taxon>Zoopagomycetes</taxon>
        <taxon>Zoopagales</taxon>
        <taxon>Piptocephalidaceae</taxon>
        <taxon>Piptocephalis</taxon>
    </lineage>
</organism>
<dbReference type="GO" id="GO:0003690">
    <property type="term" value="F:double-stranded DNA binding"/>
    <property type="evidence" value="ECO:0007669"/>
    <property type="project" value="TreeGrafter"/>
</dbReference>
<evidence type="ECO:0000256" key="5">
    <source>
        <dbReference type="ARBA" id="ARBA00023015"/>
    </source>
</evidence>
<comment type="similarity">
    <text evidence="3 9">Belongs to the TFB2 family.</text>
</comment>
<comment type="subcellular location">
    <subcellularLocation>
        <location evidence="2 9">Nucleus</location>
    </subcellularLocation>
</comment>
<keyword evidence="6 9" id="KW-0804">Transcription</keyword>
<dbReference type="InterPro" id="IPR004598">
    <property type="entry name" value="TFIIH_p52/Tfb2"/>
</dbReference>
<dbReference type="AlphaFoldDB" id="A0A4P9Y548"/>
<dbReference type="Pfam" id="PF18307">
    <property type="entry name" value="Tfb2_C"/>
    <property type="match status" value="1"/>
</dbReference>
<keyword evidence="5 9" id="KW-0805">Transcription regulation</keyword>